<dbReference type="GO" id="GO:0004497">
    <property type="term" value="F:monooxygenase activity"/>
    <property type="evidence" value="ECO:0007669"/>
    <property type="project" value="UniProtKB-KW"/>
</dbReference>
<dbReference type="InterPro" id="IPR017972">
    <property type="entry name" value="Cyt_P450_CS"/>
</dbReference>
<comment type="similarity">
    <text evidence="3 10">Belongs to the cytochrome P450 family.</text>
</comment>
<dbReference type="GO" id="GO:0005789">
    <property type="term" value="C:endoplasmic reticulum membrane"/>
    <property type="evidence" value="ECO:0007669"/>
    <property type="project" value="UniProtKB-SubCell"/>
</dbReference>
<evidence type="ECO:0000256" key="10">
    <source>
        <dbReference type="RuleBase" id="RU000461"/>
    </source>
</evidence>
<dbReference type="InParanoid" id="A0A1V9XKG6"/>
<comment type="subcellular location">
    <subcellularLocation>
        <location evidence="2">Endoplasmic reticulum membrane</location>
    </subcellularLocation>
</comment>
<dbReference type="PROSITE" id="PS00086">
    <property type="entry name" value="CYTOCHROME_P450"/>
    <property type="match status" value="1"/>
</dbReference>
<dbReference type="PANTHER" id="PTHR24291">
    <property type="entry name" value="CYTOCHROME P450 FAMILY 4"/>
    <property type="match status" value="1"/>
</dbReference>
<dbReference type="Pfam" id="PF00067">
    <property type="entry name" value="p450"/>
    <property type="match status" value="1"/>
</dbReference>
<keyword evidence="6 9" id="KW-0408">Iron</keyword>
<accession>A0A1V9XKG6</accession>
<proteinExistence type="inferred from homology"/>
<dbReference type="InterPro" id="IPR050196">
    <property type="entry name" value="Cytochrome_P450_Monoox"/>
</dbReference>
<organism evidence="12 13">
    <name type="scientific">Tropilaelaps mercedesae</name>
    <dbReference type="NCBI Taxonomy" id="418985"/>
    <lineage>
        <taxon>Eukaryota</taxon>
        <taxon>Metazoa</taxon>
        <taxon>Ecdysozoa</taxon>
        <taxon>Arthropoda</taxon>
        <taxon>Chelicerata</taxon>
        <taxon>Arachnida</taxon>
        <taxon>Acari</taxon>
        <taxon>Parasitiformes</taxon>
        <taxon>Mesostigmata</taxon>
        <taxon>Gamasina</taxon>
        <taxon>Dermanyssoidea</taxon>
        <taxon>Laelapidae</taxon>
        <taxon>Tropilaelaps</taxon>
    </lineage>
</organism>
<evidence type="ECO:0000256" key="9">
    <source>
        <dbReference type="PIRSR" id="PIRSR602401-1"/>
    </source>
</evidence>
<dbReference type="CDD" id="cd20628">
    <property type="entry name" value="CYP4"/>
    <property type="match status" value="1"/>
</dbReference>
<dbReference type="STRING" id="418985.A0A1V9XKG6"/>
<dbReference type="EMBL" id="MNPL01008950">
    <property type="protein sequence ID" value="OQR73969.1"/>
    <property type="molecule type" value="Genomic_DNA"/>
</dbReference>
<dbReference type="GO" id="GO:0016705">
    <property type="term" value="F:oxidoreductase activity, acting on paired donors, with incorporation or reduction of molecular oxygen"/>
    <property type="evidence" value="ECO:0007669"/>
    <property type="project" value="InterPro"/>
</dbReference>
<dbReference type="PRINTS" id="PR00463">
    <property type="entry name" value="EP450I"/>
</dbReference>
<evidence type="ECO:0000256" key="1">
    <source>
        <dbReference type="ARBA" id="ARBA00001971"/>
    </source>
</evidence>
<dbReference type="GO" id="GO:0020037">
    <property type="term" value="F:heme binding"/>
    <property type="evidence" value="ECO:0007669"/>
    <property type="project" value="InterPro"/>
</dbReference>
<evidence type="ECO:0000313" key="13">
    <source>
        <dbReference type="Proteomes" id="UP000192247"/>
    </source>
</evidence>
<keyword evidence="13" id="KW-1185">Reference proteome</keyword>
<keyword evidence="7 10" id="KW-0503">Monooxygenase</keyword>
<keyword evidence="8" id="KW-0472">Membrane</keyword>
<comment type="caution">
    <text evidence="12">The sequence shown here is derived from an EMBL/GenBank/DDBJ whole genome shotgun (WGS) entry which is preliminary data.</text>
</comment>
<dbReference type="PANTHER" id="PTHR24291:SF189">
    <property type="entry name" value="CYTOCHROME P450 4C3-RELATED"/>
    <property type="match status" value="1"/>
</dbReference>
<protein>
    <submittedName>
        <fullName evidence="12">Cytochrome P450 4V2-like</fullName>
    </submittedName>
</protein>
<dbReference type="GO" id="GO:0005506">
    <property type="term" value="F:iron ion binding"/>
    <property type="evidence" value="ECO:0007669"/>
    <property type="project" value="InterPro"/>
</dbReference>
<name>A0A1V9XKG6_9ACAR</name>
<evidence type="ECO:0000256" key="4">
    <source>
        <dbReference type="ARBA" id="ARBA00022617"/>
    </source>
</evidence>
<dbReference type="Proteomes" id="UP000192247">
    <property type="component" value="Unassembled WGS sequence"/>
</dbReference>
<evidence type="ECO:0000256" key="8">
    <source>
        <dbReference type="ARBA" id="ARBA00023136"/>
    </source>
</evidence>
<keyword evidence="10" id="KW-0560">Oxidoreductase</keyword>
<dbReference type="OrthoDB" id="1470350at2759"/>
<evidence type="ECO:0000256" key="3">
    <source>
        <dbReference type="ARBA" id="ARBA00010617"/>
    </source>
</evidence>
<dbReference type="InterPro" id="IPR036396">
    <property type="entry name" value="Cyt_P450_sf"/>
</dbReference>
<dbReference type="InterPro" id="IPR001128">
    <property type="entry name" value="Cyt_P450"/>
</dbReference>
<evidence type="ECO:0000256" key="7">
    <source>
        <dbReference type="ARBA" id="ARBA00023033"/>
    </source>
</evidence>
<gene>
    <name evidence="12" type="ORF">BIW11_01048</name>
</gene>
<reference evidence="12 13" key="1">
    <citation type="journal article" date="2017" name="Gigascience">
        <title>Draft genome of the honey bee ectoparasitic mite, Tropilaelaps mercedesae, is shaped by the parasitic life history.</title>
        <authorList>
            <person name="Dong X."/>
            <person name="Armstrong S.D."/>
            <person name="Xia D."/>
            <person name="Makepeace B.L."/>
            <person name="Darby A.C."/>
            <person name="Kadowaki T."/>
        </authorList>
    </citation>
    <scope>NUCLEOTIDE SEQUENCE [LARGE SCALE GENOMIC DNA]</scope>
    <source>
        <strain evidence="12">Wuxi-XJTLU</strain>
    </source>
</reference>
<feature type="binding site" description="axial binding residue" evidence="9">
    <location>
        <position position="472"/>
    </location>
    <ligand>
        <name>heme</name>
        <dbReference type="ChEBI" id="CHEBI:30413"/>
    </ligand>
    <ligandPart>
        <name>Fe</name>
        <dbReference type="ChEBI" id="CHEBI:18248"/>
    </ligandPart>
</feature>
<sequence length="550" mass="63189">MEDTQFTYVAQYLRHFVDATRILRYPFLALFRLLDCADHAMREVFDWIRMWWILLPMEGPFDRIPLIWNLVAHFSIVSAGPQLDYNVGVFNAVDGLFFQLRRHKVFKAYLGLTPFVTVSTAEGVAKVLSDPHNIAKSMLYDMLVPWMGGGLLTGNGPSYRRRRKLITPAFHFRVLENLTPIMEKHGDVFCSKLKGVVDVMQFAQVLGLDIITEAAMGIELHAQCKPDEPYVRAVYRAAQAHMHRVTRPWLWSDLIYYLTPLGRQFKAAVQEMHAFVTKVIDDRLSIIKADPSKATQSFLDMLIMVHLKQPDELTLIDLRDEVHTFMFAGHDTTASATAFALYMMGLHPDVQERIHQELDLVFADATEPVTVAKLKRLRYLDATIKESQRLYPSAPVIARRVDKDMEIDGYTVPRGATLNLFSYGLHRDPKHFPEPLEFRPERFLRADAAALAAPTKIPPFAFFPFSGGMRNCLGQKFAIIEMKTVLAQVMRKFRLKSLQKRDELELAIEVIVRPRNGLQVRFERRKKDTTNYGNDNDNNNNTNDESNNRI</sequence>
<dbReference type="AlphaFoldDB" id="A0A1V9XKG6"/>
<keyword evidence="9 10" id="KW-0479">Metal-binding</keyword>
<evidence type="ECO:0000313" key="12">
    <source>
        <dbReference type="EMBL" id="OQR73969.1"/>
    </source>
</evidence>
<feature type="compositionally biased region" description="Low complexity" evidence="11">
    <location>
        <begin position="530"/>
        <end position="550"/>
    </location>
</feature>
<dbReference type="SUPFAM" id="SSF48264">
    <property type="entry name" value="Cytochrome P450"/>
    <property type="match status" value="1"/>
</dbReference>
<evidence type="ECO:0000256" key="2">
    <source>
        <dbReference type="ARBA" id="ARBA00004586"/>
    </source>
</evidence>
<evidence type="ECO:0000256" key="11">
    <source>
        <dbReference type="SAM" id="MobiDB-lite"/>
    </source>
</evidence>
<evidence type="ECO:0000256" key="6">
    <source>
        <dbReference type="ARBA" id="ARBA00023004"/>
    </source>
</evidence>
<comment type="cofactor">
    <cofactor evidence="1 9">
        <name>heme</name>
        <dbReference type="ChEBI" id="CHEBI:30413"/>
    </cofactor>
</comment>
<dbReference type="PRINTS" id="PR00385">
    <property type="entry name" value="P450"/>
</dbReference>
<keyword evidence="5" id="KW-0256">Endoplasmic reticulum</keyword>
<evidence type="ECO:0000256" key="5">
    <source>
        <dbReference type="ARBA" id="ARBA00022824"/>
    </source>
</evidence>
<dbReference type="Gene3D" id="1.10.630.10">
    <property type="entry name" value="Cytochrome P450"/>
    <property type="match status" value="1"/>
</dbReference>
<feature type="region of interest" description="Disordered" evidence="11">
    <location>
        <begin position="522"/>
        <end position="550"/>
    </location>
</feature>
<keyword evidence="4 9" id="KW-0349">Heme</keyword>
<dbReference type="InterPro" id="IPR002401">
    <property type="entry name" value="Cyt_P450_E_grp-I"/>
</dbReference>